<organism evidence="1 2">
    <name type="scientific">Lasiosphaeria ovina</name>
    <dbReference type="NCBI Taxonomy" id="92902"/>
    <lineage>
        <taxon>Eukaryota</taxon>
        <taxon>Fungi</taxon>
        <taxon>Dikarya</taxon>
        <taxon>Ascomycota</taxon>
        <taxon>Pezizomycotina</taxon>
        <taxon>Sordariomycetes</taxon>
        <taxon>Sordariomycetidae</taxon>
        <taxon>Sordariales</taxon>
        <taxon>Lasiosphaeriaceae</taxon>
        <taxon>Lasiosphaeria</taxon>
    </lineage>
</organism>
<gene>
    <name evidence="1" type="ORF">B0T24DRAFT_697749</name>
</gene>
<comment type="caution">
    <text evidence="1">The sequence shown here is derived from an EMBL/GenBank/DDBJ whole genome shotgun (WGS) entry which is preliminary data.</text>
</comment>
<dbReference type="AlphaFoldDB" id="A0AAE0N9C0"/>
<reference evidence="1" key="2">
    <citation type="submission" date="2023-06" db="EMBL/GenBank/DDBJ databases">
        <authorList>
            <consortium name="Lawrence Berkeley National Laboratory"/>
            <person name="Haridas S."/>
            <person name="Hensen N."/>
            <person name="Bonometti L."/>
            <person name="Westerberg I."/>
            <person name="Brannstrom I.O."/>
            <person name="Guillou S."/>
            <person name="Cros-Aarteil S."/>
            <person name="Calhoun S."/>
            <person name="Kuo A."/>
            <person name="Mondo S."/>
            <person name="Pangilinan J."/>
            <person name="Riley R."/>
            <person name="Labutti K."/>
            <person name="Andreopoulos B."/>
            <person name="Lipzen A."/>
            <person name="Chen C."/>
            <person name="Yanf M."/>
            <person name="Daum C."/>
            <person name="Ng V."/>
            <person name="Clum A."/>
            <person name="Steindorff A."/>
            <person name="Ohm R."/>
            <person name="Martin F."/>
            <person name="Silar P."/>
            <person name="Natvig D."/>
            <person name="Lalanne C."/>
            <person name="Gautier V."/>
            <person name="Ament-Velasquez S.L."/>
            <person name="Kruys A."/>
            <person name="Hutchinson M.I."/>
            <person name="Powell A.J."/>
            <person name="Barry K."/>
            <person name="Miller A.N."/>
            <person name="Grigoriev I.V."/>
            <person name="Debuchy R."/>
            <person name="Gladieux P."/>
            <person name="Thoren M.H."/>
            <person name="Johannesson H."/>
        </authorList>
    </citation>
    <scope>NUCLEOTIDE SEQUENCE</scope>
    <source>
        <strain evidence="1">CBS 958.72</strain>
    </source>
</reference>
<sequence length="851" mass="91594">MAEPQAYSLDILSATWGTADVTKTLRGMYVKDANTIKADNNLFTISPTVALFGDPIPNQTKVLVCVWRVILSNGSLSAIQATTIKQSETGTINYDGSHLPSFVAPTHKNEVFIAKAFWHTLDVTAQVQALANNVGSSAQVRIAYSALNASDPAPNTLKALVITYGYVLANGEVQFAVSTTTDTKSAVFNQGPAPPRLLIKSASFGGVEWTSKITPLINPVTQTISIDQYGSVFSDPWKGVNKTLAVLYQYENSPLQLLIAWDTNAAISINPSTSDPARSRFFNPDGRRAGETNIIAAVWGIMQGRVDGIAADRFKSIKELGTFGATNKWFGFDGWSGQTKSATVFYQYGLTGEIKCMTAREGERAVHLAPRHPVHHDPLPGRGLLATSSLPGDGFTLQVPDKKHWLSIDYSSITVLSTTTDSSAAAVFRIQRDPPGSAPVMTVTDPKRFLAKYYYIQCKGEADGDFVNLLPTRDGASEAYYELPAGQSSMNVLFSFGVDAGSGGARQDPRVFRLFPGNSSAMSVRVQALPIFYDTPWVPNDEPQFSECLFQPEFTISHSAVHVSPRDDPIVPPIPKDEAACLFGIATLLLDLLYSVPNAAFGWFLSIPGTEPIVRWMRNLDAAKQMLIADLVDGVKSLFAGGAGNGASVWSSAFSIANDLYNAGLLWGFYKAIFSSFSILEYGVLFTQFAAWAIAEVAAAPALAVLEAVQFVLVVTRTITHIQSAARSCAAIIKGGGTHNTPARQRFARLQAAVQGVVSEIQGSGLHPSSQLALIKALRGPHVVSLLAADGAGGGEGRDVAELRKRALVPLLEADDEPVNQYLQRTGRLDQEVLELVDTLAPRVDADLAEE</sequence>
<protein>
    <submittedName>
        <fullName evidence="1">Uncharacterized protein</fullName>
    </submittedName>
</protein>
<proteinExistence type="predicted"/>
<accession>A0AAE0N9C0</accession>
<reference evidence="1" key="1">
    <citation type="journal article" date="2023" name="Mol. Phylogenet. Evol.">
        <title>Genome-scale phylogeny and comparative genomics of the fungal order Sordariales.</title>
        <authorList>
            <person name="Hensen N."/>
            <person name="Bonometti L."/>
            <person name="Westerberg I."/>
            <person name="Brannstrom I.O."/>
            <person name="Guillou S."/>
            <person name="Cros-Aarteil S."/>
            <person name="Calhoun S."/>
            <person name="Haridas S."/>
            <person name="Kuo A."/>
            <person name="Mondo S."/>
            <person name="Pangilinan J."/>
            <person name="Riley R."/>
            <person name="LaButti K."/>
            <person name="Andreopoulos B."/>
            <person name="Lipzen A."/>
            <person name="Chen C."/>
            <person name="Yan M."/>
            <person name="Daum C."/>
            <person name="Ng V."/>
            <person name="Clum A."/>
            <person name="Steindorff A."/>
            <person name="Ohm R.A."/>
            <person name="Martin F."/>
            <person name="Silar P."/>
            <person name="Natvig D.O."/>
            <person name="Lalanne C."/>
            <person name="Gautier V."/>
            <person name="Ament-Velasquez S.L."/>
            <person name="Kruys A."/>
            <person name="Hutchinson M.I."/>
            <person name="Powell A.J."/>
            <person name="Barry K."/>
            <person name="Miller A.N."/>
            <person name="Grigoriev I.V."/>
            <person name="Debuchy R."/>
            <person name="Gladieux P."/>
            <person name="Hiltunen Thoren M."/>
            <person name="Johannesson H."/>
        </authorList>
    </citation>
    <scope>NUCLEOTIDE SEQUENCE</scope>
    <source>
        <strain evidence="1">CBS 958.72</strain>
    </source>
</reference>
<name>A0AAE0N9C0_9PEZI</name>
<evidence type="ECO:0000313" key="1">
    <source>
        <dbReference type="EMBL" id="KAK3375551.1"/>
    </source>
</evidence>
<dbReference type="EMBL" id="JAULSN010000003">
    <property type="protein sequence ID" value="KAK3375551.1"/>
    <property type="molecule type" value="Genomic_DNA"/>
</dbReference>
<evidence type="ECO:0000313" key="2">
    <source>
        <dbReference type="Proteomes" id="UP001287356"/>
    </source>
</evidence>
<keyword evidence="2" id="KW-1185">Reference proteome</keyword>
<dbReference type="Proteomes" id="UP001287356">
    <property type="component" value="Unassembled WGS sequence"/>
</dbReference>